<accession>A0A3G3K094</accession>
<keyword evidence="5" id="KW-1185">Reference proteome</keyword>
<dbReference type="RefSeq" id="WP_123041896.1">
    <property type="nucleotide sequence ID" value="NZ_CP033433.1"/>
</dbReference>
<dbReference type="InterPro" id="IPR050748">
    <property type="entry name" value="Glycosyltrans_8_dom-fam"/>
</dbReference>
<keyword evidence="3" id="KW-0479">Metal-binding</keyword>
<organism evidence="4 5">
    <name type="scientific">Cohnella candidum</name>
    <dbReference type="NCBI Taxonomy" id="2674991"/>
    <lineage>
        <taxon>Bacteria</taxon>
        <taxon>Bacillati</taxon>
        <taxon>Bacillota</taxon>
        <taxon>Bacilli</taxon>
        <taxon>Bacillales</taxon>
        <taxon>Paenibacillaceae</taxon>
        <taxon>Cohnella</taxon>
    </lineage>
</organism>
<dbReference type="GO" id="GO:0046872">
    <property type="term" value="F:metal ion binding"/>
    <property type="evidence" value="ECO:0007669"/>
    <property type="project" value="UniProtKB-KW"/>
</dbReference>
<dbReference type="Proteomes" id="UP000269097">
    <property type="component" value="Chromosome"/>
</dbReference>
<dbReference type="Gene3D" id="3.90.550.10">
    <property type="entry name" value="Spore Coat Polysaccharide Biosynthesis Protein SpsA, Chain A"/>
    <property type="match status" value="1"/>
</dbReference>
<dbReference type="PANTHER" id="PTHR13778">
    <property type="entry name" value="GLYCOSYLTRANSFERASE 8 DOMAIN-CONTAINING PROTEIN"/>
    <property type="match status" value="1"/>
</dbReference>
<keyword evidence="2 4" id="KW-0808">Transferase</keyword>
<dbReference type="InterPro" id="IPR002495">
    <property type="entry name" value="Glyco_trans_8"/>
</dbReference>
<dbReference type="Pfam" id="PF01501">
    <property type="entry name" value="Glyco_transf_8"/>
    <property type="match status" value="1"/>
</dbReference>
<keyword evidence="1" id="KW-0328">Glycosyltransferase</keyword>
<dbReference type="PANTHER" id="PTHR13778:SF47">
    <property type="entry name" value="LIPOPOLYSACCHARIDE 1,3-GALACTOSYLTRANSFERASE"/>
    <property type="match status" value="1"/>
</dbReference>
<evidence type="ECO:0000256" key="2">
    <source>
        <dbReference type="ARBA" id="ARBA00022679"/>
    </source>
</evidence>
<sequence>MDQDESIVIIGAADNCYAQHLAVAFVSVLANLACERRVRFYVADGELTADNRELLTRSVTRHGGEIEFLSVSRDAFNDLFIAKGRHITQASYYRLVIPEMLRDRLIEKAVYLDCDLIVRDDISKLLDVPMEDCPIGAVEDLGGGFRRADLGMPDNAAYFNSGVLLIHLPKWREARITERVFRFVRENPHRMHYHDQDGLNAVLHGQWMALHPKWNVQRNMLGRIDAAGDKREKFRQAVKQPSIVHFTGNSKPWHYDNAHPYKKEYYRYLSMTEWKHYKPAAGFRLILKRWARTMLPDAFLTLARRLRFR</sequence>
<dbReference type="GO" id="GO:0016757">
    <property type="term" value="F:glycosyltransferase activity"/>
    <property type="evidence" value="ECO:0007669"/>
    <property type="project" value="UniProtKB-KW"/>
</dbReference>
<dbReference type="EMBL" id="CP033433">
    <property type="protein sequence ID" value="AYQ73812.1"/>
    <property type="molecule type" value="Genomic_DNA"/>
</dbReference>
<protein>
    <submittedName>
        <fullName evidence="4">Glycosyltransferase family 8 protein</fullName>
    </submittedName>
</protein>
<reference evidence="4 5" key="1">
    <citation type="submission" date="2018-10" db="EMBL/GenBank/DDBJ databases">
        <title>Genome Sequence of Cohnella sp.</title>
        <authorList>
            <person name="Srinivasan S."/>
            <person name="Kim M.K."/>
        </authorList>
    </citation>
    <scope>NUCLEOTIDE SEQUENCE [LARGE SCALE GENOMIC DNA]</scope>
    <source>
        <strain evidence="4 5">18JY8-7</strain>
    </source>
</reference>
<dbReference type="AlphaFoldDB" id="A0A3G3K094"/>
<name>A0A3G3K094_9BACL</name>
<evidence type="ECO:0000256" key="3">
    <source>
        <dbReference type="ARBA" id="ARBA00022723"/>
    </source>
</evidence>
<evidence type="ECO:0000313" key="4">
    <source>
        <dbReference type="EMBL" id="AYQ73812.1"/>
    </source>
</evidence>
<dbReference type="InterPro" id="IPR029044">
    <property type="entry name" value="Nucleotide-diphossugar_trans"/>
</dbReference>
<dbReference type="CDD" id="cd04194">
    <property type="entry name" value="GT8_A4GalT_like"/>
    <property type="match status" value="1"/>
</dbReference>
<evidence type="ECO:0000256" key="1">
    <source>
        <dbReference type="ARBA" id="ARBA00022676"/>
    </source>
</evidence>
<gene>
    <name evidence="4" type="ORF">EAV92_15240</name>
</gene>
<proteinExistence type="predicted"/>
<evidence type="ECO:0000313" key="5">
    <source>
        <dbReference type="Proteomes" id="UP000269097"/>
    </source>
</evidence>
<dbReference type="SUPFAM" id="SSF53448">
    <property type="entry name" value="Nucleotide-diphospho-sugar transferases"/>
    <property type="match status" value="1"/>
</dbReference>
<dbReference type="KEGG" id="coh:EAV92_15240"/>